<evidence type="ECO:0000256" key="6">
    <source>
        <dbReference type="ARBA" id="ARBA00022833"/>
    </source>
</evidence>
<dbReference type="Proteomes" id="UP000823895">
    <property type="component" value="Unassembled WGS sequence"/>
</dbReference>
<organism evidence="14 15">
    <name type="scientific">Candidatus Mediterraneibacter gallistercoris</name>
    <dbReference type="NCBI Taxonomy" id="2838671"/>
    <lineage>
        <taxon>Bacteria</taxon>
        <taxon>Bacillati</taxon>
        <taxon>Bacillota</taxon>
        <taxon>Clostridia</taxon>
        <taxon>Lachnospirales</taxon>
        <taxon>Lachnospiraceae</taxon>
        <taxon>Mediterraneibacter</taxon>
    </lineage>
</organism>
<comment type="caution">
    <text evidence="14">The sequence shown here is derived from an EMBL/GenBank/DDBJ whole genome shotgun (WGS) entry which is preliminary data.</text>
</comment>
<dbReference type="InterPro" id="IPR050083">
    <property type="entry name" value="HtpX_protease"/>
</dbReference>
<dbReference type="PANTHER" id="PTHR43221">
    <property type="entry name" value="PROTEASE HTPX"/>
    <property type="match status" value="1"/>
</dbReference>
<evidence type="ECO:0000313" key="14">
    <source>
        <dbReference type="EMBL" id="HJC43803.1"/>
    </source>
</evidence>
<evidence type="ECO:0000259" key="12">
    <source>
        <dbReference type="Pfam" id="PF01435"/>
    </source>
</evidence>
<evidence type="ECO:0000256" key="3">
    <source>
        <dbReference type="ARBA" id="ARBA00022692"/>
    </source>
</evidence>
<dbReference type="EC" id="3.4.24.-" evidence="14"/>
<dbReference type="GO" id="GO:0046872">
    <property type="term" value="F:metal ion binding"/>
    <property type="evidence" value="ECO:0007669"/>
    <property type="project" value="UniProtKB-KW"/>
</dbReference>
<dbReference type="Pfam" id="PF01435">
    <property type="entry name" value="Peptidase_M48"/>
    <property type="match status" value="1"/>
</dbReference>
<feature type="transmembrane region" description="Helical" evidence="11">
    <location>
        <begin position="304"/>
        <end position="324"/>
    </location>
</feature>
<dbReference type="EMBL" id="DWWI01000190">
    <property type="protein sequence ID" value="HJC43803.1"/>
    <property type="molecule type" value="Genomic_DNA"/>
</dbReference>
<keyword evidence="3 11" id="KW-0812">Transmembrane</keyword>
<accession>A0A9D2P7K5</accession>
<dbReference type="GO" id="GO:0006508">
    <property type="term" value="P:proteolysis"/>
    <property type="evidence" value="ECO:0007669"/>
    <property type="project" value="UniProtKB-KW"/>
</dbReference>
<proteinExistence type="inferred from homology"/>
<evidence type="ECO:0000256" key="9">
    <source>
        <dbReference type="ARBA" id="ARBA00023136"/>
    </source>
</evidence>
<evidence type="ECO:0000256" key="1">
    <source>
        <dbReference type="ARBA" id="ARBA00022475"/>
    </source>
</evidence>
<dbReference type="PANTHER" id="PTHR43221:SF2">
    <property type="entry name" value="PROTEASE HTPX HOMOLOG"/>
    <property type="match status" value="1"/>
</dbReference>
<comment type="cofactor">
    <cofactor evidence="10">
        <name>Zn(2+)</name>
        <dbReference type="ChEBI" id="CHEBI:29105"/>
    </cofactor>
    <text evidence="10">Binds 1 zinc ion per subunit.</text>
</comment>
<dbReference type="InterPro" id="IPR001915">
    <property type="entry name" value="Peptidase_M48"/>
</dbReference>
<evidence type="ECO:0000256" key="5">
    <source>
        <dbReference type="ARBA" id="ARBA00022801"/>
    </source>
</evidence>
<dbReference type="Pfam" id="PF13240">
    <property type="entry name" value="Zn_Ribbon_1"/>
    <property type="match status" value="1"/>
</dbReference>
<gene>
    <name evidence="14" type="ORF">H9756_09030</name>
</gene>
<evidence type="ECO:0000313" key="15">
    <source>
        <dbReference type="Proteomes" id="UP000823895"/>
    </source>
</evidence>
<sequence length="405" mass="45328">MYCKNCGQKIDDDDLFCGNCGTKIVRKSETAAYVPKQTQNIQQNIEQPWNTQQNIEQPWNTQQNIEQPRNIQQNINRTKEAVDDINYDYTKLPTEKPSGIKSFYFMDFLIRLGNKENIPLCIYLVLNVLLIGAFVTAVCALPVGWGMAAALLLYIASISIAVSPIGEYILRRQNGCKKIEEAAVIERLEPLFREVYYKAKKQNPSISSDVRLFINEDECPNAFATGRRTVCVTRGLLTWSDAEIKAALGHEFGHLAHKDTDRILVVAIGNTVIAGICYMFQIAAIVMDVIIAISSLFMRNDSGFWVRMVSALSRFLTVIVIRAFNRIWTQIGVLLCMKTSRGNEYQADEFSCRLGYGDALCQLLSTLPSAKPKGLFANLASSHPASEDRVARIQASMQANTISAE</sequence>
<evidence type="ECO:0000256" key="4">
    <source>
        <dbReference type="ARBA" id="ARBA00022723"/>
    </source>
</evidence>
<evidence type="ECO:0000256" key="8">
    <source>
        <dbReference type="ARBA" id="ARBA00023049"/>
    </source>
</evidence>
<reference evidence="14" key="1">
    <citation type="journal article" date="2021" name="PeerJ">
        <title>Extensive microbial diversity within the chicken gut microbiome revealed by metagenomics and culture.</title>
        <authorList>
            <person name="Gilroy R."/>
            <person name="Ravi A."/>
            <person name="Getino M."/>
            <person name="Pursley I."/>
            <person name="Horton D.L."/>
            <person name="Alikhan N.F."/>
            <person name="Baker D."/>
            <person name="Gharbi K."/>
            <person name="Hall N."/>
            <person name="Watson M."/>
            <person name="Adriaenssens E.M."/>
            <person name="Foster-Nyarko E."/>
            <person name="Jarju S."/>
            <person name="Secka A."/>
            <person name="Antonio M."/>
            <person name="Oren A."/>
            <person name="Chaudhuri R.R."/>
            <person name="La Ragione R."/>
            <person name="Hildebrand F."/>
            <person name="Pallen M.J."/>
        </authorList>
    </citation>
    <scope>NUCLEOTIDE SEQUENCE</scope>
    <source>
        <strain evidence="14">CHK165-2605</strain>
    </source>
</reference>
<feature type="transmembrane region" description="Helical" evidence="11">
    <location>
        <begin position="120"/>
        <end position="145"/>
    </location>
</feature>
<evidence type="ECO:0000256" key="11">
    <source>
        <dbReference type="SAM" id="Phobius"/>
    </source>
</evidence>
<feature type="domain" description="Zinc-ribbon" evidence="13">
    <location>
        <begin position="2"/>
        <end position="24"/>
    </location>
</feature>
<evidence type="ECO:0000256" key="7">
    <source>
        <dbReference type="ARBA" id="ARBA00022989"/>
    </source>
</evidence>
<keyword evidence="4" id="KW-0479">Metal-binding</keyword>
<feature type="transmembrane region" description="Helical" evidence="11">
    <location>
        <begin position="151"/>
        <end position="170"/>
    </location>
</feature>
<keyword evidence="5 10" id="KW-0378">Hydrolase</keyword>
<dbReference type="AlphaFoldDB" id="A0A9D2P7K5"/>
<keyword evidence="6 10" id="KW-0862">Zinc</keyword>
<evidence type="ECO:0000259" key="13">
    <source>
        <dbReference type="Pfam" id="PF13240"/>
    </source>
</evidence>
<dbReference type="GO" id="GO:0004222">
    <property type="term" value="F:metalloendopeptidase activity"/>
    <property type="evidence" value="ECO:0007669"/>
    <property type="project" value="InterPro"/>
</dbReference>
<feature type="transmembrane region" description="Helical" evidence="11">
    <location>
        <begin position="272"/>
        <end position="298"/>
    </location>
</feature>
<comment type="similarity">
    <text evidence="10">Belongs to the peptidase M48 family.</text>
</comment>
<keyword evidence="7 11" id="KW-1133">Transmembrane helix</keyword>
<evidence type="ECO:0000256" key="10">
    <source>
        <dbReference type="RuleBase" id="RU003983"/>
    </source>
</evidence>
<keyword evidence="1" id="KW-1003">Cell membrane</keyword>
<keyword evidence="9 11" id="KW-0472">Membrane</keyword>
<keyword evidence="8 10" id="KW-0482">Metalloprotease</keyword>
<dbReference type="Gene3D" id="3.30.2010.10">
    <property type="entry name" value="Metalloproteases ('zincins'), catalytic domain"/>
    <property type="match status" value="1"/>
</dbReference>
<name>A0A9D2P7K5_9FIRM</name>
<reference evidence="14" key="2">
    <citation type="submission" date="2021-04" db="EMBL/GenBank/DDBJ databases">
        <authorList>
            <person name="Gilroy R."/>
        </authorList>
    </citation>
    <scope>NUCLEOTIDE SEQUENCE</scope>
    <source>
        <strain evidence="14">CHK165-2605</strain>
    </source>
</reference>
<protein>
    <submittedName>
        <fullName evidence="14">M48 family metalloprotease</fullName>
        <ecNumber evidence="14">3.4.24.-</ecNumber>
    </submittedName>
</protein>
<evidence type="ECO:0000256" key="2">
    <source>
        <dbReference type="ARBA" id="ARBA00022670"/>
    </source>
</evidence>
<keyword evidence="2 10" id="KW-0645">Protease</keyword>
<feature type="domain" description="Peptidase M48" evidence="12">
    <location>
        <begin position="211"/>
        <end position="395"/>
    </location>
</feature>
<dbReference type="InterPro" id="IPR026870">
    <property type="entry name" value="Zinc_ribbon_dom"/>
</dbReference>